<dbReference type="RefSeq" id="WP_085154762.1">
    <property type="nucleotide sequence ID" value="NZ_AP022612.1"/>
</dbReference>
<evidence type="ECO:0000313" key="2">
    <source>
        <dbReference type="Proteomes" id="UP000466931"/>
    </source>
</evidence>
<dbReference type="Pfam" id="PF20381">
    <property type="entry name" value="Rv1476"/>
    <property type="match status" value="1"/>
</dbReference>
<reference evidence="1" key="1">
    <citation type="journal article" date="2019" name="Emerg. Microbes Infect.">
        <title>Comprehensive subspecies identification of 175 nontuberculous mycobacteria species based on 7547 genomic profiles.</title>
        <authorList>
            <person name="Matsumoto Y."/>
            <person name="Kinjo T."/>
            <person name="Motooka D."/>
            <person name="Nabeya D."/>
            <person name="Jung N."/>
            <person name="Uechi K."/>
            <person name="Horii T."/>
            <person name="Iida T."/>
            <person name="Fujita J."/>
            <person name="Nakamura S."/>
        </authorList>
    </citation>
    <scope>NUCLEOTIDE SEQUENCE [LARGE SCALE GENOMIC DNA]</scope>
    <source>
        <strain evidence="1">JCM 13671</strain>
    </source>
</reference>
<proteinExistence type="predicted"/>
<dbReference type="InterPro" id="IPR046498">
    <property type="entry name" value="Rv1476-like"/>
</dbReference>
<keyword evidence="2" id="KW-1185">Reference proteome</keyword>
<dbReference type="OrthoDB" id="4543462at2"/>
<dbReference type="AlphaFoldDB" id="A0A7I7XXC2"/>
<accession>A0A7I7XXC2</accession>
<sequence>MTAPQTIPHLPSFIPYELCTTVGVVPDPPEAVDQCMDLVQADVAKGGVSARGVTEEQFAQLQQVVSDARADGIDLKIVVIDGNPYIDTPLRDIATEVGQANPGSTVLALSPSFAGTYSPTFDRVTLEAGEDLAKTGNPVQSAQNFVGELHTPDFPWMTWTIGLTLGVLIAAVATRLLQRRAKAAYASNVQAQNTSADPS</sequence>
<evidence type="ECO:0000313" key="1">
    <source>
        <dbReference type="EMBL" id="BBZ33907.1"/>
    </source>
</evidence>
<gene>
    <name evidence="1" type="ORF">MCNF_25120</name>
</gene>
<reference evidence="1" key="2">
    <citation type="submission" date="2020-02" db="EMBL/GenBank/DDBJ databases">
        <authorList>
            <person name="Matsumoto Y."/>
            <person name="Motooka D."/>
            <person name="Nakamura S."/>
        </authorList>
    </citation>
    <scope>NUCLEOTIDE SEQUENCE</scope>
    <source>
        <strain evidence="1">JCM 13671</strain>
    </source>
</reference>
<dbReference type="EMBL" id="AP022612">
    <property type="protein sequence ID" value="BBZ33907.1"/>
    <property type="molecule type" value="Genomic_DNA"/>
</dbReference>
<protein>
    <submittedName>
        <fullName evidence="1">Uncharacterized protein</fullName>
    </submittedName>
</protein>
<dbReference type="Proteomes" id="UP000466931">
    <property type="component" value="Chromosome"/>
</dbReference>
<organism evidence="1 2">
    <name type="scientific">Mycolicibacterium confluentis</name>
    <dbReference type="NCBI Taxonomy" id="28047"/>
    <lineage>
        <taxon>Bacteria</taxon>
        <taxon>Bacillati</taxon>
        <taxon>Actinomycetota</taxon>
        <taxon>Actinomycetes</taxon>
        <taxon>Mycobacteriales</taxon>
        <taxon>Mycobacteriaceae</taxon>
        <taxon>Mycolicibacterium</taxon>
    </lineage>
</organism>
<name>A0A7I7XXC2_9MYCO</name>